<keyword evidence="3" id="KW-1185">Reference proteome</keyword>
<dbReference type="InterPro" id="IPR008812">
    <property type="entry name" value="Ran_GTP-bd-rel"/>
</dbReference>
<feature type="region of interest" description="Disordered" evidence="1">
    <location>
        <begin position="331"/>
        <end position="405"/>
    </location>
</feature>
<feature type="compositionally biased region" description="Polar residues" evidence="1">
    <location>
        <begin position="394"/>
        <end position="403"/>
    </location>
</feature>
<dbReference type="GO" id="GO:0030695">
    <property type="term" value="F:GTPase regulator activity"/>
    <property type="evidence" value="ECO:0007669"/>
    <property type="project" value="TreeGrafter"/>
</dbReference>
<sequence length="532" mass="58797">MTLEMHVRWNGIFPRQVTRNISTMSLEDVFGKLAISTFSVVGKAAFGAAASVAMRNVADYIASSQTQSSTNKEDIVTVKERLENKIRAVTPAIDLIEMVSARGNTGLESVLAMSTQLRISIAHFGRTLESFNTLLLADSLETSTRARLTRSFSRERQQALDVANVVQLMRALADRIDDIVPFLTLAIAASGATYGWSLPQSVSPSRLLQASSALADADRRARARGGSEPVGPVFKSKLYSMFQASARPKAAVDFTWKEEFSKCEVRVWRKEVGQRAGGRKDGTVNGITKGFEGGEAEPFVTPRKPKNWSTADGENGWGFKVDWLALEAYHPDDGSEEEDEDESEEDEDESEEEHDTEDDGETEVDDEEATEHVDGQDDEPNRKDAASSHRRPSFSASESTTAIASPPPLSLLEYLIRLSALEVSEQTSHLDISDEKINLFLRVSCPPPCRIPPFSQPSMTSSSSLFSSTGRRRFCRLLQRRLRRTRAHPPLSDARRPFHDRTQGAAVPAPGRRRRESIGKEEQHAVQDVVGS</sequence>
<reference evidence="2 3" key="1">
    <citation type="journal article" date="2018" name="New Phytol.">
        <title>Phylogenomics of Endogonaceae and evolution of mycorrhizas within Mucoromycota.</title>
        <authorList>
            <person name="Chang Y."/>
            <person name="Desiro A."/>
            <person name="Na H."/>
            <person name="Sandor L."/>
            <person name="Lipzen A."/>
            <person name="Clum A."/>
            <person name="Barry K."/>
            <person name="Grigoriev I.V."/>
            <person name="Martin F.M."/>
            <person name="Stajich J.E."/>
            <person name="Smith M.E."/>
            <person name="Bonito G."/>
            <person name="Spatafora J.W."/>
        </authorList>
    </citation>
    <scope>NUCLEOTIDE SEQUENCE [LARGE SCALE GENOMIC DNA]</scope>
    <source>
        <strain evidence="2 3">AD002</strain>
    </source>
</reference>
<dbReference type="PANTHER" id="PTHR31010:SF2">
    <property type="entry name" value="RAN-SPECIFIC GTPASE-ACTIVATING PROTEIN 30"/>
    <property type="match status" value="1"/>
</dbReference>
<dbReference type="GO" id="GO:0005737">
    <property type="term" value="C:cytoplasm"/>
    <property type="evidence" value="ECO:0007669"/>
    <property type="project" value="TreeGrafter"/>
</dbReference>
<feature type="compositionally biased region" description="Basic and acidic residues" evidence="1">
    <location>
        <begin position="370"/>
        <end position="387"/>
    </location>
</feature>
<feature type="compositionally biased region" description="Acidic residues" evidence="1">
    <location>
        <begin position="334"/>
        <end position="369"/>
    </location>
</feature>
<dbReference type="GO" id="GO:0005634">
    <property type="term" value="C:nucleus"/>
    <property type="evidence" value="ECO:0007669"/>
    <property type="project" value="TreeGrafter"/>
</dbReference>
<comment type="caution">
    <text evidence="2">The sequence shown here is derived from an EMBL/GenBank/DDBJ whole genome shotgun (WGS) entry which is preliminary data.</text>
</comment>
<dbReference type="EMBL" id="RBNJ01021051">
    <property type="protein sequence ID" value="RUS20443.1"/>
    <property type="molecule type" value="Genomic_DNA"/>
</dbReference>
<dbReference type="AlphaFoldDB" id="A0A433PSC3"/>
<feature type="compositionally biased region" description="Basic and acidic residues" evidence="1">
    <location>
        <begin position="516"/>
        <end position="525"/>
    </location>
</feature>
<feature type="compositionally biased region" description="Basic and acidic residues" evidence="1">
    <location>
        <begin position="493"/>
        <end position="502"/>
    </location>
</feature>
<accession>A0A433PSC3</accession>
<name>A0A433PSC3_9FUNG</name>
<evidence type="ECO:0000256" key="1">
    <source>
        <dbReference type="SAM" id="MobiDB-lite"/>
    </source>
</evidence>
<feature type="region of interest" description="Disordered" evidence="1">
    <location>
        <begin position="485"/>
        <end position="532"/>
    </location>
</feature>
<dbReference type="PANTHER" id="PTHR31010">
    <property type="entry name" value="RAN-SPECIFIC GTPASE-ACTIVATING PROTEIN 30-RELATED"/>
    <property type="match status" value="1"/>
</dbReference>
<protein>
    <submittedName>
        <fullName evidence="2">RanGTP-binding protein-domain-containing protein</fullName>
    </submittedName>
</protein>
<dbReference type="Proteomes" id="UP000274822">
    <property type="component" value="Unassembled WGS sequence"/>
</dbReference>
<evidence type="ECO:0000313" key="3">
    <source>
        <dbReference type="Proteomes" id="UP000274822"/>
    </source>
</evidence>
<proteinExistence type="predicted"/>
<evidence type="ECO:0000313" key="2">
    <source>
        <dbReference type="EMBL" id="RUS20443.1"/>
    </source>
</evidence>
<dbReference type="Pfam" id="PF05508">
    <property type="entry name" value="Ran-binding"/>
    <property type="match status" value="1"/>
</dbReference>
<feature type="region of interest" description="Disordered" evidence="1">
    <location>
        <begin position="274"/>
        <end position="313"/>
    </location>
</feature>
<organism evidence="2 3">
    <name type="scientific">Jimgerdemannia flammicorona</name>
    <dbReference type="NCBI Taxonomy" id="994334"/>
    <lineage>
        <taxon>Eukaryota</taxon>
        <taxon>Fungi</taxon>
        <taxon>Fungi incertae sedis</taxon>
        <taxon>Mucoromycota</taxon>
        <taxon>Mucoromycotina</taxon>
        <taxon>Endogonomycetes</taxon>
        <taxon>Endogonales</taxon>
        <taxon>Endogonaceae</taxon>
        <taxon>Jimgerdemannia</taxon>
    </lineage>
</organism>
<gene>
    <name evidence="2" type="ORF">BC938DRAFT_475564</name>
</gene>